<comment type="similarity">
    <text evidence="2 9">Belongs to the membrane fusion protein (MFP) (TC 8.A.1) family.</text>
</comment>
<keyword evidence="8 9" id="KW-0472">Membrane</keyword>
<dbReference type="SUPFAM" id="SSF111369">
    <property type="entry name" value="HlyD-like secretion proteins"/>
    <property type="match status" value="1"/>
</dbReference>
<reference evidence="14 15" key="1">
    <citation type="submission" date="2019-08" db="EMBL/GenBank/DDBJ databases">
        <title>Bradyrhizobium hipponensis sp. nov., a rhizobium isolated from a Lupinus angustifolius root nodule in Tunisia.</title>
        <authorList>
            <person name="Off K."/>
            <person name="Rejili M."/>
            <person name="Mars M."/>
            <person name="Brachmann A."/>
            <person name="Marin M."/>
        </authorList>
    </citation>
    <scope>NUCLEOTIDE SEQUENCE [LARGE SCALE GENOMIC DNA]</scope>
    <source>
        <strain evidence="14 15">CTAW71</strain>
    </source>
</reference>
<comment type="caution">
    <text evidence="14">The sequence shown here is derived from an EMBL/GenBank/DDBJ whole genome shotgun (WGS) entry which is preliminary data.</text>
</comment>
<dbReference type="InterPro" id="IPR058781">
    <property type="entry name" value="HH_AprE-like"/>
</dbReference>
<dbReference type="InterPro" id="IPR006144">
    <property type="entry name" value="Secretion_HlyD_CS"/>
</dbReference>
<evidence type="ECO:0000256" key="7">
    <source>
        <dbReference type="ARBA" id="ARBA00022989"/>
    </source>
</evidence>
<evidence type="ECO:0000256" key="9">
    <source>
        <dbReference type="RuleBase" id="RU365093"/>
    </source>
</evidence>
<evidence type="ECO:0000256" key="8">
    <source>
        <dbReference type="ARBA" id="ARBA00023136"/>
    </source>
</evidence>
<feature type="domain" description="AprE-like long alpha-helical hairpin" evidence="12">
    <location>
        <begin position="124"/>
        <end position="308"/>
    </location>
</feature>
<feature type="domain" description="AprE-like beta-barrel" evidence="13">
    <location>
        <begin position="351"/>
        <end position="402"/>
    </location>
</feature>
<dbReference type="Gene3D" id="2.40.30.170">
    <property type="match status" value="1"/>
</dbReference>
<dbReference type="PANTHER" id="PTHR30386:SF27">
    <property type="entry name" value="MEMBRANE FUSION PROTEIN (MFP) FAMILY PROTEIN"/>
    <property type="match status" value="1"/>
</dbReference>
<evidence type="ECO:0000256" key="5">
    <source>
        <dbReference type="ARBA" id="ARBA00022519"/>
    </source>
</evidence>
<evidence type="ECO:0000259" key="12">
    <source>
        <dbReference type="Pfam" id="PF25994"/>
    </source>
</evidence>
<dbReference type="Gene3D" id="1.10.287.470">
    <property type="entry name" value="Helix hairpin bin"/>
    <property type="match status" value="1"/>
</dbReference>
<feature type="compositionally biased region" description="Basic and acidic residues" evidence="11">
    <location>
        <begin position="398"/>
        <end position="409"/>
    </location>
</feature>
<dbReference type="Pfam" id="PF26002">
    <property type="entry name" value="Beta-barrel_AprE"/>
    <property type="match status" value="1"/>
</dbReference>
<keyword evidence="7 9" id="KW-1133">Transmembrane helix</keyword>
<evidence type="ECO:0000256" key="11">
    <source>
        <dbReference type="SAM" id="MobiDB-lite"/>
    </source>
</evidence>
<organism evidence="14 15">
    <name type="scientific">Bradyrhizobium rifense</name>
    <dbReference type="NCBI Taxonomy" id="515499"/>
    <lineage>
        <taxon>Bacteria</taxon>
        <taxon>Pseudomonadati</taxon>
        <taxon>Pseudomonadota</taxon>
        <taxon>Alphaproteobacteria</taxon>
        <taxon>Hyphomicrobiales</taxon>
        <taxon>Nitrobacteraceae</taxon>
        <taxon>Bradyrhizobium</taxon>
    </lineage>
</organism>
<dbReference type="EMBL" id="VSSS01000022">
    <property type="protein sequence ID" value="TYL96060.1"/>
    <property type="molecule type" value="Genomic_DNA"/>
</dbReference>
<dbReference type="Pfam" id="PF25994">
    <property type="entry name" value="HH_AprE"/>
    <property type="match status" value="1"/>
</dbReference>
<evidence type="ECO:0000313" key="14">
    <source>
        <dbReference type="EMBL" id="TYL96060.1"/>
    </source>
</evidence>
<dbReference type="InterPro" id="IPR010129">
    <property type="entry name" value="T1SS_HlyD"/>
</dbReference>
<dbReference type="InterPro" id="IPR058982">
    <property type="entry name" value="Beta-barrel_AprE"/>
</dbReference>
<dbReference type="GO" id="GO:0005886">
    <property type="term" value="C:plasma membrane"/>
    <property type="evidence" value="ECO:0007669"/>
    <property type="project" value="UniProtKB-SubCell"/>
</dbReference>
<feature type="coiled-coil region" evidence="10">
    <location>
        <begin position="260"/>
        <end position="309"/>
    </location>
</feature>
<evidence type="ECO:0000256" key="1">
    <source>
        <dbReference type="ARBA" id="ARBA00004377"/>
    </source>
</evidence>
<keyword evidence="5 9" id="KW-0997">Cell inner membrane</keyword>
<evidence type="ECO:0000256" key="2">
    <source>
        <dbReference type="ARBA" id="ARBA00009477"/>
    </source>
</evidence>
<comment type="subcellular location">
    <subcellularLocation>
        <location evidence="1 9">Cell inner membrane</location>
        <topology evidence="1 9">Single-pass membrane protein</topology>
    </subcellularLocation>
</comment>
<evidence type="ECO:0000256" key="6">
    <source>
        <dbReference type="ARBA" id="ARBA00022692"/>
    </source>
</evidence>
<dbReference type="NCBIfam" id="TIGR01843">
    <property type="entry name" value="type_I_hlyD"/>
    <property type="match status" value="1"/>
</dbReference>
<accession>A0A5D3KGY4</accession>
<keyword evidence="10" id="KW-0175">Coiled coil</keyword>
<keyword evidence="4 9" id="KW-1003">Cell membrane</keyword>
<dbReference type="PROSITE" id="PS00543">
    <property type="entry name" value="HLYD_FAMILY"/>
    <property type="match status" value="1"/>
</dbReference>
<dbReference type="Gene3D" id="2.40.50.100">
    <property type="match status" value="1"/>
</dbReference>
<proteinExistence type="inferred from homology"/>
<dbReference type="PRINTS" id="PR01490">
    <property type="entry name" value="RTXTOXIND"/>
</dbReference>
<keyword evidence="6 9" id="KW-0812">Transmembrane</keyword>
<evidence type="ECO:0000313" key="15">
    <source>
        <dbReference type="Proteomes" id="UP000324758"/>
    </source>
</evidence>
<dbReference type="GO" id="GO:0009306">
    <property type="term" value="P:protein secretion"/>
    <property type="evidence" value="ECO:0007669"/>
    <property type="project" value="InterPro"/>
</dbReference>
<dbReference type="OrthoDB" id="9810980at2"/>
<keyword evidence="3 9" id="KW-0813">Transport</keyword>
<dbReference type="AlphaFoldDB" id="A0A5D3KGY4"/>
<dbReference type="RefSeq" id="WP_148772566.1">
    <property type="nucleotide sequence ID" value="NZ_VSSS01000022.1"/>
</dbReference>
<dbReference type="PANTHER" id="PTHR30386">
    <property type="entry name" value="MEMBRANE FUSION SUBUNIT OF EMRAB-TOLC MULTIDRUG EFFLUX PUMP"/>
    <property type="match status" value="1"/>
</dbReference>
<evidence type="ECO:0000256" key="4">
    <source>
        <dbReference type="ARBA" id="ARBA00022475"/>
    </source>
</evidence>
<dbReference type="InterPro" id="IPR050739">
    <property type="entry name" value="MFP"/>
</dbReference>
<evidence type="ECO:0000256" key="10">
    <source>
        <dbReference type="SAM" id="Coils"/>
    </source>
</evidence>
<name>A0A5D3KGY4_9BRAD</name>
<evidence type="ECO:0000256" key="3">
    <source>
        <dbReference type="ARBA" id="ARBA00022448"/>
    </source>
</evidence>
<protein>
    <recommendedName>
        <fullName evidence="9">Membrane fusion protein (MFP) family protein</fullName>
    </recommendedName>
</protein>
<evidence type="ECO:0000259" key="13">
    <source>
        <dbReference type="Pfam" id="PF26002"/>
    </source>
</evidence>
<feature type="transmembrane region" description="Helical" evidence="9">
    <location>
        <begin position="50"/>
        <end position="68"/>
    </location>
</feature>
<keyword evidence="15" id="KW-1185">Reference proteome</keyword>
<sequence length="484" mass="52592">MRSASTAAARKPDQTVVPFRNANSRRAEETAFLPAALEITETPPSPIGRAIAFALMALVCAALAWSAWGTIDIVASATGKVVSSGRSKVVQPFETGVVRAIHVQDGQAVKSGDVLIELDPTVNAAERDHLHDDLMAERLNSARLRAARAAGEDGSADFVPPADADPSLVATQQQLLASQVGEHRAKLAALERQEAQKDAEHQTIAATIHKLGALLPVTEQRVDIRRTLMEKEIGSKLTYYETLQLQIEQQEELGVQRSHLKEAEAAVAAIRETRIQAVAEYRKSLSDDLAKSEQKANGLARDLIKAQQRTQLQQLTSPVDGVVQQLAVHTVGGVVTPAQSLLVIVPSDTRLEIEAMISNRDIGFVEAGQGAAIKIDTFNFTRYGLLEGRVVSVSQDAIIRDRPPERGGDRAPGAQHDSSEPSGQELSYSARIALDRTQMQVDDRLVSLSPGMAVTVEIRTGSRTILSYLLSPLQRYRHDIMRER</sequence>
<feature type="region of interest" description="Disordered" evidence="11">
    <location>
        <begin position="397"/>
        <end position="425"/>
    </location>
</feature>
<dbReference type="Proteomes" id="UP000324758">
    <property type="component" value="Unassembled WGS sequence"/>
</dbReference>
<gene>
    <name evidence="14" type="ORF">FXB40_12905</name>
</gene>